<comment type="caution">
    <text evidence="3">The sequence shown here is derived from an EMBL/GenBank/DDBJ whole genome shotgun (WGS) entry which is preliminary data.</text>
</comment>
<dbReference type="PATRIC" id="fig|1703.6.peg.2957"/>
<feature type="transmembrane region" description="Helical" evidence="2">
    <location>
        <begin position="21"/>
        <end position="40"/>
    </location>
</feature>
<accession>A0A0B9ANN9</accession>
<feature type="transmembrane region" description="Helical" evidence="2">
    <location>
        <begin position="52"/>
        <end position="73"/>
    </location>
</feature>
<keyword evidence="4" id="KW-1185">Reference proteome</keyword>
<evidence type="ECO:0000313" key="4">
    <source>
        <dbReference type="Proteomes" id="UP000031488"/>
    </source>
</evidence>
<name>A0A0B9ANN9_BRELN</name>
<keyword evidence="2" id="KW-0812">Transmembrane</keyword>
<evidence type="ECO:0000313" key="3">
    <source>
        <dbReference type="EMBL" id="KHS50935.1"/>
    </source>
</evidence>
<dbReference type="RefSeq" id="WP_235355262.1">
    <property type="nucleotide sequence ID" value="NZ_JTJZ01000022.1"/>
</dbReference>
<sequence>MTAETPDSNRPTMPNGRRPADGAEIGALIGAGFGLLFLIINTGQFSTLGRTLVITVGVLAFAGIAIFAIRGLMQSRHTGRDGSGAFTDDDGGDNDSVSARVGGDRLGESGKRDRREPPFGRAYWIIVLIEAVLLFAGTRLLASLGHPELGVAWVAVVVGTHFFALGWVFGLDRFHVLATVVTLCGIGGFIAFFAAAPAFIPVVSGVIAGFVLLTFAMWALVSGDR</sequence>
<gene>
    <name evidence="3" type="ORF">AE0388_3007</name>
</gene>
<reference evidence="3 4" key="1">
    <citation type="submission" date="2014-11" db="EMBL/GenBank/DDBJ databases">
        <title>Draft Genome Sequence of Brevibacterium linens AE038-8.</title>
        <authorList>
            <person name="Maizel D."/>
            <person name="Utturkar S.M."/>
            <person name="Brown S.D."/>
            <person name="Ferrero M."/>
            <person name="Rosen B.P."/>
        </authorList>
    </citation>
    <scope>NUCLEOTIDE SEQUENCE [LARGE SCALE GENOMIC DNA]</scope>
    <source>
        <strain evidence="3 4">AE038-8</strain>
    </source>
</reference>
<feature type="region of interest" description="Disordered" evidence="1">
    <location>
        <begin position="80"/>
        <end position="114"/>
    </location>
</feature>
<feature type="transmembrane region" description="Helical" evidence="2">
    <location>
        <begin position="202"/>
        <end position="221"/>
    </location>
</feature>
<keyword evidence="2" id="KW-0472">Membrane</keyword>
<feature type="compositionally biased region" description="Basic and acidic residues" evidence="1">
    <location>
        <begin position="102"/>
        <end position="114"/>
    </location>
</feature>
<feature type="transmembrane region" description="Helical" evidence="2">
    <location>
        <begin position="150"/>
        <end position="169"/>
    </location>
</feature>
<protein>
    <submittedName>
        <fullName evidence="3">Uncharacterized protein</fullName>
    </submittedName>
</protein>
<dbReference type="AlphaFoldDB" id="A0A0B9ANN9"/>
<proteinExistence type="predicted"/>
<keyword evidence="2" id="KW-1133">Transmembrane helix</keyword>
<evidence type="ECO:0000256" key="2">
    <source>
        <dbReference type="SAM" id="Phobius"/>
    </source>
</evidence>
<dbReference type="EMBL" id="JTJZ01000022">
    <property type="protein sequence ID" value="KHS50935.1"/>
    <property type="molecule type" value="Genomic_DNA"/>
</dbReference>
<feature type="transmembrane region" description="Helical" evidence="2">
    <location>
        <begin position="176"/>
        <end position="196"/>
    </location>
</feature>
<feature type="transmembrane region" description="Helical" evidence="2">
    <location>
        <begin position="122"/>
        <end position="144"/>
    </location>
</feature>
<evidence type="ECO:0000256" key="1">
    <source>
        <dbReference type="SAM" id="MobiDB-lite"/>
    </source>
</evidence>
<dbReference type="Proteomes" id="UP000031488">
    <property type="component" value="Unassembled WGS sequence"/>
</dbReference>
<organism evidence="3 4">
    <name type="scientific">Brevibacterium linens</name>
    <dbReference type="NCBI Taxonomy" id="1703"/>
    <lineage>
        <taxon>Bacteria</taxon>
        <taxon>Bacillati</taxon>
        <taxon>Actinomycetota</taxon>
        <taxon>Actinomycetes</taxon>
        <taxon>Micrococcales</taxon>
        <taxon>Brevibacteriaceae</taxon>
        <taxon>Brevibacterium</taxon>
    </lineage>
</organism>